<keyword evidence="7" id="KW-0234">DNA repair</keyword>
<evidence type="ECO:0000256" key="4">
    <source>
        <dbReference type="ARBA" id="ARBA00022806"/>
    </source>
</evidence>
<dbReference type="Pfam" id="PF08494">
    <property type="entry name" value="DEAD_assoc"/>
    <property type="match status" value="1"/>
</dbReference>
<evidence type="ECO:0000313" key="13">
    <source>
        <dbReference type="EMBL" id="AKQ63903.1"/>
    </source>
</evidence>
<gene>
    <name evidence="13" type="ORF">A176_000815</name>
</gene>
<keyword evidence="8" id="KW-0413">Isomerase</keyword>
<name>A0A0H4WQN5_9BACT</name>
<proteinExistence type="inferred from homology"/>
<feature type="domain" description="Helicase ATP-binding" evidence="11">
    <location>
        <begin position="77"/>
        <end position="255"/>
    </location>
</feature>
<evidence type="ECO:0000259" key="12">
    <source>
        <dbReference type="PROSITE" id="PS51194"/>
    </source>
</evidence>
<evidence type="ECO:0000256" key="9">
    <source>
        <dbReference type="ARBA" id="ARBA00093467"/>
    </source>
</evidence>
<keyword evidence="14" id="KW-1185">Reference proteome</keyword>
<keyword evidence="6" id="KW-0238">DNA-binding</keyword>
<dbReference type="PATRIC" id="fig|1297742.4.peg.830"/>
<dbReference type="Pfam" id="PF00270">
    <property type="entry name" value="DEAD"/>
    <property type="match status" value="1"/>
</dbReference>
<sequence>MPAGRPRSLRAQIAASRKALRAATEPPAPQPPREPRRPRGRRPPRTQAEHPQAPLDRLRGWFHAKGWTPYPFQEEAWAAHARGESGLIHVPTGAGKTYAAYLGPLAEVAERGQPGLQLLYVTPLRAVSRDVEKALREPLEVLDADISVESRTGDTSSSVRQRQREQLPQVLITTPESLCVLLTHERAAEMFASLRSVIVDEWHEMLGSKRGSQLELALARLRHFAPGLRTWALSATLANLDEAARHAVGTRQTPTRVSASLERPVAVETLLPESVDAFPWAGHLGFSMLARVATWLDAERSTLIFTNTRAQAERWFEGLRFARPEWEHLIALHHGSIDREERERVEGGLKEGSLRIVVCTSSLDLGVDFGPVERVVQVGSPKGIGRTMQRAGRSAHRPGATCHILFVPTHALELVEMAAAKDALLRREVEARTPPDKPLDVLAQHLVTCALGGGFTPDALRDEVRTAAAFASLTDEEFAWTLSLVREGSPTLRAYPEFRRVVEHEGRCVVADARVARMHRLNIGTITSDAVVQLRYWSGGRLGSVEESYVSRLKPGDTFIFAGKKLEFSSIQDMTAYVRPAKTKVTQTPRWGGSRLPLSSSLAAAVRRTLDAARQGDVTSDELAAAWPVLDAQARLSRIPAADILLAETCQTRDGHHLFLYPFEGRLVHEGLAALLALRLTRLRKATFTLSVNDYGLELLTPAPFPFDEVLQPSLFTREHLEADVLESVNVGELSKRQFRDIARIAGLVLPGLPGARKSSRQVQASASLLHDVFAKYDPDNLLLVQARREVLEQQFEEGRLERTLERLQATPLEFLHVRRPTPLGFPLVVERISASLSSESLLERVERMKERWTREDARSA</sequence>
<dbReference type="eggNOG" id="COG1201">
    <property type="taxonomic scope" value="Bacteria"/>
</dbReference>
<keyword evidence="5" id="KW-0067">ATP-binding</keyword>
<dbReference type="SMART" id="SM00490">
    <property type="entry name" value="HELICc"/>
    <property type="match status" value="1"/>
</dbReference>
<dbReference type="InterPro" id="IPR011545">
    <property type="entry name" value="DEAD/DEAH_box_helicase_dom"/>
</dbReference>
<dbReference type="AlphaFoldDB" id="A0A0H4WQN5"/>
<dbReference type="Gene3D" id="3.40.50.300">
    <property type="entry name" value="P-loop containing nucleotide triphosphate hydrolases"/>
    <property type="match status" value="2"/>
</dbReference>
<dbReference type="GO" id="GO:0006281">
    <property type="term" value="P:DNA repair"/>
    <property type="evidence" value="ECO:0007669"/>
    <property type="project" value="UniProtKB-KW"/>
</dbReference>
<evidence type="ECO:0000256" key="2">
    <source>
        <dbReference type="ARBA" id="ARBA00022763"/>
    </source>
</evidence>
<dbReference type="InterPro" id="IPR017170">
    <property type="entry name" value="Lhr-like"/>
</dbReference>
<dbReference type="PANTHER" id="PTHR47962:SF3">
    <property type="entry name" value="LARGE ATP-DEPENDENT HELICASE-RELATED PROTEIN"/>
    <property type="match status" value="1"/>
</dbReference>
<dbReference type="SMART" id="SM00487">
    <property type="entry name" value="DEXDc"/>
    <property type="match status" value="1"/>
</dbReference>
<dbReference type="GO" id="GO:0005524">
    <property type="term" value="F:ATP binding"/>
    <property type="evidence" value="ECO:0007669"/>
    <property type="project" value="UniProtKB-KW"/>
</dbReference>
<keyword evidence="2" id="KW-0227">DNA damage</keyword>
<dbReference type="KEGG" id="mym:A176_000815"/>
<dbReference type="PANTHER" id="PTHR47962">
    <property type="entry name" value="ATP-DEPENDENT HELICASE LHR-RELATED-RELATED"/>
    <property type="match status" value="1"/>
</dbReference>
<evidence type="ECO:0000256" key="3">
    <source>
        <dbReference type="ARBA" id="ARBA00022801"/>
    </source>
</evidence>
<comment type="similarity">
    <text evidence="9">Belongs to the Lhr helicase family. Lhr-Core subfamily.</text>
</comment>
<dbReference type="CDD" id="cd18796">
    <property type="entry name" value="SF2_C_LHR"/>
    <property type="match status" value="1"/>
</dbReference>
<dbReference type="PIRSF" id="PIRSF037307">
    <property type="entry name" value="Lhr-like_helic_prd"/>
    <property type="match status" value="1"/>
</dbReference>
<dbReference type="InterPro" id="IPR027417">
    <property type="entry name" value="P-loop_NTPase"/>
</dbReference>
<evidence type="ECO:0000256" key="7">
    <source>
        <dbReference type="ARBA" id="ARBA00023204"/>
    </source>
</evidence>
<keyword evidence="3" id="KW-0378">Hydrolase</keyword>
<dbReference type="RefSeq" id="WP_002635911.1">
    <property type="nucleotide sequence ID" value="NZ_CP012109.1"/>
</dbReference>
<dbReference type="GO" id="GO:0003677">
    <property type="term" value="F:DNA binding"/>
    <property type="evidence" value="ECO:0007669"/>
    <property type="project" value="UniProtKB-KW"/>
</dbReference>
<evidence type="ECO:0000256" key="5">
    <source>
        <dbReference type="ARBA" id="ARBA00022840"/>
    </source>
</evidence>
<reference evidence="13 14" key="1">
    <citation type="journal article" date="2016" name="PLoS ONE">
        <title>Complete Genome Sequence and Comparative Genomics of a Novel Myxobacterium Myxococcus hansupus.</title>
        <authorList>
            <person name="Sharma G."/>
            <person name="Narwani T."/>
            <person name="Subramanian S."/>
        </authorList>
    </citation>
    <scope>NUCLEOTIDE SEQUENCE [LARGE SCALE GENOMIC DNA]</scope>
    <source>
        <strain evidence="14">mixupus</strain>
    </source>
</reference>
<evidence type="ECO:0000256" key="1">
    <source>
        <dbReference type="ARBA" id="ARBA00022741"/>
    </source>
</evidence>
<evidence type="ECO:0000256" key="10">
    <source>
        <dbReference type="SAM" id="MobiDB-lite"/>
    </source>
</evidence>
<dbReference type="GO" id="GO:0016887">
    <property type="term" value="F:ATP hydrolysis activity"/>
    <property type="evidence" value="ECO:0007669"/>
    <property type="project" value="TreeGrafter"/>
</dbReference>
<dbReference type="Pfam" id="PF19306">
    <property type="entry name" value="WHD_Lhr"/>
    <property type="match status" value="1"/>
</dbReference>
<dbReference type="InterPro" id="IPR014001">
    <property type="entry name" value="Helicase_ATP-bd"/>
</dbReference>
<feature type="region of interest" description="Disordered" evidence="10">
    <location>
        <begin position="1"/>
        <end position="55"/>
    </location>
</feature>
<protein>
    <submittedName>
        <fullName evidence="13">Helicase domain protein</fullName>
    </submittedName>
</protein>
<evidence type="ECO:0000259" key="11">
    <source>
        <dbReference type="PROSITE" id="PS51192"/>
    </source>
</evidence>
<evidence type="ECO:0000256" key="6">
    <source>
        <dbReference type="ARBA" id="ARBA00023125"/>
    </source>
</evidence>
<keyword evidence="1" id="KW-0547">Nucleotide-binding</keyword>
<organism evidence="13 14">
    <name type="scientific">Pseudomyxococcus hansupus</name>
    <dbReference type="NCBI Taxonomy" id="1297742"/>
    <lineage>
        <taxon>Bacteria</taxon>
        <taxon>Pseudomonadati</taxon>
        <taxon>Myxococcota</taxon>
        <taxon>Myxococcia</taxon>
        <taxon>Myxococcales</taxon>
        <taxon>Cystobacterineae</taxon>
        <taxon>Myxococcaceae</taxon>
        <taxon>Pseudomyxococcus</taxon>
    </lineage>
</organism>
<dbReference type="SUPFAM" id="SSF52540">
    <property type="entry name" value="P-loop containing nucleoside triphosphate hydrolases"/>
    <property type="match status" value="1"/>
</dbReference>
<dbReference type="Proteomes" id="UP000009026">
    <property type="component" value="Chromosome"/>
</dbReference>
<dbReference type="InterPro" id="IPR013701">
    <property type="entry name" value="Lhr-like_DEAD/DEAH_assoc"/>
</dbReference>
<evidence type="ECO:0000313" key="14">
    <source>
        <dbReference type="Proteomes" id="UP000009026"/>
    </source>
</evidence>
<dbReference type="NCBIfam" id="TIGR04121">
    <property type="entry name" value="DEXH_lig_assoc"/>
    <property type="match status" value="1"/>
</dbReference>
<dbReference type="InterPro" id="IPR026362">
    <property type="entry name" value="DEXH_lig_assoc"/>
</dbReference>
<dbReference type="InterPro" id="IPR045628">
    <property type="entry name" value="Lhr_WH_dom"/>
</dbReference>
<accession>A0A0H4WQN5</accession>
<dbReference type="CDD" id="cd17922">
    <property type="entry name" value="DEXHc_LHR-like"/>
    <property type="match status" value="1"/>
</dbReference>
<dbReference type="GO" id="GO:0004386">
    <property type="term" value="F:helicase activity"/>
    <property type="evidence" value="ECO:0007669"/>
    <property type="project" value="UniProtKB-KW"/>
</dbReference>
<evidence type="ECO:0000256" key="8">
    <source>
        <dbReference type="ARBA" id="ARBA00023235"/>
    </source>
</evidence>
<dbReference type="InterPro" id="IPR001650">
    <property type="entry name" value="Helicase_C-like"/>
</dbReference>
<feature type="domain" description="Helicase C-terminal" evidence="12">
    <location>
        <begin position="288"/>
        <end position="440"/>
    </location>
</feature>
<dbReference type="EMBL" id="CP012109">
    <property type="protein sequence ID" value="AKQ63903.1"/>
    <property type="molecule type" value="Genomic_DNA"/>
</dbReference>
<dbReference type="OrthoDB" id="9815222at2"/>
<dbReference type="Pfam" id="PF00271">
    <property type="entry name" value="Helicase_C"/>
    <property type="match status" value="1"/>
</dbReference>
<keyword evidence="4 13" id="KW-0347">Helicase</keyword>
<dbReference type="PROSITE" id="PS51194">
    <property type="entry name" value="HELICASE_CTER"/>
    <property type="match status" value="1"/>
</dbReference>
<dbReference type="STRING" id="1297742.A176_000815"/>
<dbReference type="InterPro" id="IPR052511">
    <property type="entry name" value="ATP-dep_Helicase"/>
</dbReference>
<dbReference type="PROSITE" id="PS51192">
    <property type="entry name" value="HELICASE_ATP_BIND_1"/>
    <property type="match status" value="1"/>
</dbReference>